<gene>
    <name evidence="3" type="ORF">TSIB3V08_LOCUS316</name>
</gene>
<name>A0A7R9AKH1_TIMSH</name>
<feature type="region of interest" description="Disordered" evidence="1">
    <location>
        <begin position="267"/>
        <end position="291"/>
    </location>
</feature>
<feature type="chain" id="PRO_5031075030" evidence="2">
    <location>
        <begin position="19"/>
        <end position="457"/>
    </location>
</feature>
<feature type="region of interest" description="Disordered" evidence="1">
    <location>
        <begin position="370"/>
        <end position="392"/>
    </location>
</feature>
<evidence type="ECO:0000313" key="3">
    <source>
        <dbReference type="EMBL" id="CAD7256025.1"/>
    </source>
</evidence>
<feature type="signal peptide" evidence="2">
    <location>
        <begin position="1"/>
        <end position="18"/>
    </location>
</feature>
<reference evidence="3" key="1">
    <citation type="submission" date="2020-11" db="EMBL/GenBank/DDBJ databases">
        <authorList>
            <person name="Tran Van P."/>
        </authorList>
    </citation>
    <scope>NUCLEOTIDE SEQUENCE</scope>
</reference>
<keyword evidence="2" id="KW-0732">Signal</keyword>
<organism evidence="3">
    <name type="scientific">Timema shepardi</name>
    <name type="common">Walking stick</name>
    <dbReference type="NCBI Taxonomy" id="629360"/>
    <lineage>
        <taxon>Eukaryota</taxon>
        <taxon>Metazoa</taxon>
        <taxon>Ecdysozoa</taxon>
        <taxon>Arthropoda</taxon>
        <taxon>Hexapoda</taxon>
        <taxon>Insecta</taxon>
        <taxon>Pterygota</taxon>
        <taxon>Neoptera</taxon>
        <taxon>Polyneoptera</taxon>
        <taxon>Phasmatodea</taxon>
        <taxon>Timematodea</taxon>
        <taxon>Timematoidea</taxon>
        <taxon>Timematidae</taxon>
        <taxon>Timema</taxon>
    </lineage>
</organism>
<evidence type="ECO:0000256" key="2">
    <source>
        <dbReference type="SAM" id="SignalP"/>
    </source>
</evidence>
<protein>
    <submittedName>
        <fullName evidence="3">Uncharacterized protein</fullName>
    </submittedName>
</protein>
<sequence length="457" mass="50041">MKGFSVTLLLCSVAPTSASTDTDRDRNLFAGLGPKSTSVITDRLPGVAQRGLRGDAVTDYSPYTGTHYQPLSAYRGASSPYRGLSYAGLQRPPHRPGATPGRRPDRMFRYLSVPEGGKYSLVIVYLKCVRAKIASRPHTSGGYLTPEQRDLHSRQGEWKTIYKKPPPVHPIEIRTSISPSSAVDLNTTSALANYATEAKVKISGTVDATPTRFPVDRRRKPLGLLLDLDLGQGWVGANNEEECSYPLPSSQKEQITLKSTREKIMSGRHDINHGGNNREGPSKNSSSPSEKGVDDGCACAPKVLAAISRGHAEMWSGRYLCQNHEPVLVVYGILSCGRASRVLPFNCVCVHSMNIRLLRCMCFKHTPVPSNSRGVSASFRDSPSTSEERDKYKPTFHAEEIWGESARQNKDTAGGDSNSIHGRGFYPGKGLVMNMVLEVQPPPEESNQEISSERIQV</sequence>
<feature type="compositionally biased region" description="Polar residues" evidence="1">
    <location>
        <begin position="370"/>
        <end position="385"/>
    </location>
</feature>
<proteinExistence type="predicted"/>
<feature type="compositionally biased region" description="Polar residues" evidence="1">
    <location>
        <begin position="448"/>
        <end position="457"/>
    </location>
</feature>
<accession>A0A7R9AKH1</accession>
<evidence type="ECO:0000256" key="1">
    <source>
        <dbReference type="SAM" id="MobiDB-lite"/>
    </source>
</evidence>
<feature type="region of interest" description="Disordered" evidence="1">
    <location>
        <begin position="438"/>
        <end position="457"/>
    </location>
</feature>
<dbReference type="EMBL" id="OC000073">
    <property type="protein sequence ID" value="CAD7256025.1"/>
    <property type="molecule type" value="Genomic_DNA"/>
</dbReference>
<dbReference type="AlphaFoldDB" id="A0A7R9AKH1"/>